<name>A0A0N4YE86_NIPBR</name>
<dbReference type="GO" id="GO:0017119">
    <property type="term" value="C:Golgi transport complex"/>
    <property type="evidence" value="ECO:0007669"/>
    <property type="project" value="InterPro"/>
</dbReference>
<protein>
    <submittedName>
        <fullName evidence="4">Conserved oligomeric Golgi complex subunit 5</fullName>
    </submittedName>
</protein>
<organism evidence="4">
    <name type="scientific">Nippostrongylus brasiliensis</name>
    <name type="common">Rat hookworm</name>
    <dbReference type="NCBI Taxonomy" id="27835"/>
    <lineage>
        <taxon>Eukaryota</taxon>
        <taxon>Metazoa</taxon>
        <taxon>Ecdysozoa</taxon>
        <taxon>Nematoda</taxon>
        <taxon>Chromadorea</taxon>
        <taxon>Rhabditida</taxon>
        <taxon>Rhabditina</taxon>
        <taxon>Rhabditomorpha</taxon>
        <taxon>Strongyloidea</taxon>
        <taxon>Heligmosomidae</taxon>
        <taxon>Nippostrongylus</taxon>
    </lineage>
</organism>
<dbReference type="PANTHER" id="PTHR13228:SF3">
    <property type="entry name" value="CONSERVED OLIGOMERIC GOLGI COMPLEX SUBUNIT 5"/>
    <property type="match status" value="1"/>
</dbReference>
<dbReference type="Pfam" id="PF10419">
    <property type="entry name" value="TFIIIC_sub6"/>
    <property type="match status" value="1"/>
</dbReference>
<evidence type="ECO:0000313" key="2">
    <source>
        <dbReference type="EMBL" id="VDL78582.1"/>
    </source>
</evidence>
<dbReference type="GO" id="GO:0006891">
    <property type="term" value="P:intra-Golgi vesicle-mediated transport"/>
    <property type="evidence" value="ECO:0007669"/>
    <property type="project" value="InterPro"/>
</dbReference>
<dbReference type="InterPro" id="IPR019481">
    <property type="entry name" value="TFIIIC_triple_barrel"/>
</dbReference>
<dbReference type="AlphaFoldDB" id="A0A0N4YE86"/>
<dbReference type="InterPro" id="IPR019465">
    <property type="entry name" value="Cog5"/>
</dbReference>
<feature type="domain" description="Transcription factor TFIIIC triple barrel" evidence="1">
    <location>
        <begin position="490"/>
        <end position="559"/>
    </location>
</feature>
<reference evidence="4" key="1">
    <citation type="submission" date="2017-02" db="UniProtKB">
        <authorList>
            <consortium name="WormBaseParasite"/>
        </authorList>
    </citation>
    <scope>IDENTIFICATION</scope>
</reference>
<gene>
    <name evidence="2" type="ORF">NBR_LOCUS14988</name>
</gene>
<evidence type="ECO:0000259" key="1">
    <source>
        <dbReference type="Pfam" id="PF10419"/>
    </source>
</evidence>
<accession>A0A0N4YE86</accession>
<dbReference type="Gene3D" id="2.60.40.4370">
    <property type="match status" value="1"/>
</dbReference>
<dbReference type="STRING" id="27835.A0A0N4YE86"/>
<evidence type="ECO:0000313" key="4">
    <source>
        <dbReference type="WBParaSite" id="NBR_0001498701-mRNA-1"/>
    </source>
</evidence>
<evidence type="ECO:0000313" key="3">
    <source>
        <dbReference type="Proteomes" id="UP000271162"/>
    </source>
</evidence>
<dbReference type="WBParaSite" id="NBR_0001498701-mRNA-1">
    <property type="protein sequence ID" value="NBR_0001498701-mRNA-1"/>
    <property type="gene ID" value="NBR_0001498701"/>
</dbReference>
<dbReference type="SUPFAM" id="SSF48371">
    <property type="entry name" value="ARM repeat"/>
    <property type="match status" value="1"/>
</dbReference>
<dbReference type="OMA" id="ESLPFWF"/>
<sequence>MTFEFEHSKIVDIRIYSIIRNFWKSTTIVQILSGQYCGSAEQEVQLSSSASEIDAKLLELSSSPDNARLLQQCVNLIHSQLEQCALLGADQQTKFIEKLARIIRARVALDAPYILKFVQQLSRVLNSRPECAGPLLEALKPLKNAILSRSLATLHKIVDEHDFNAARNSVFADVLISAVEDEEKRLEWDPELKEETRRNIAKCLSMVAKRLESELKLDQENLLFGDRLRSDQLKNYRLLEVADALAAKYPNQAEQLLTFENDTVSLIMSSIKDSIFAIVGAMHRETLGSRDVSPYMQELLDYINHVEFHFSHFPSALRRTDTLPEFADHILKLFILHASLVRPLNSTVRQQLRTDCERLLDTVETKLAPSGQFHDRNLVLNLFSFGESNNETLPDSSLPMWIYVHILISSSPDSLPSPHQSVGWTIGKYVQWCCEHPHPEIISFLSGLMTSYTTSVINRGETQYVPHYPTIMEIIRNATASSKSAMKSDDEWESEVVVVEVNGVLDAQTVRQAIAAKQTALRRADTDAPLLQIGNSLFTGKWLRTVGTEIILQADGGQHLKLCFHAFITLKICALSEP</sequence>
<reference evidence="2 3" key="2">
    <citation type="submission" date="2018-11" db="EMBL/GenBank/DDBJ databases">
        <authorList>
            <consortium name="Pathogen Informatics"/>
        </authorList>
    </citation>
    <scope>NUCLEOTIDE SEQUENCE [LARGE SCALE GENOMIC DNA]</scope>
</reference>
<dbReference type="InterPro" id="IPR016024">
    <property type="entry name" value="ARM-type_fold"/>
</dbReference>
<dbReference type="Proteomes" id="UP000271162">
    <property type="component" value="Unassembled WGS sequence"/>
</dbReference>
<keyword evidence="3" id="KW-1185">Reference proteome</keyword>
<dbReference type="EMBL" id="UYSL01021560">
    <property type="protein sequence ID" value="VDL78582.1"/>
    <property type="molecule type" value="Genomic_DNA"/>
</dbReference>
<dbReference type="PANTHER" id="PTHR13228">
    <property type="entry name" value="CONSERVED OLIGOMERIC GOLGI COMPLEX COMPONENT 5"/>
    <property type="match status" value="1"/>
</dbReference>
<proteinExistence type="predicted"/>